<dbReference type="Proteomes" id="UP000636709">
    <property type="component" value="Unassembled WGS sequence"/>
</dbReference>
<evidence type="ECO:0000313" key="2">
    <source>
        <dbReference type="Proteomes" id="UP000636709"/>
    </source>
</evidence>
<dbReference type="EMBL" id="JACEFO010002208">
    <property type="protein sequence ID" value="KAF8673215.1"/>
    <property type="molecule type" value="Genomic_DNA"/>
</dbReference>
<reference evidence="1" key="1">
    <citation type="submission" date="2020-07" db="EMBL/GenBank/DDBJ databases">
        <title>Genome sequence and genetic diversity analysis of an under-domesticated orphan crop, white fonio (Digitaria exilis).</title>
        <authorList>
            <person name="Bennetzen J.L."/>
            <person name="Chen S."/>
            <person name="Ma X."/>
            <person name="Wang X."/>
            <person name="Yssel A.E.J."/>
            <person name="Chaluvadi S.R."/>
            <person name="Johnson M."/>
            <person name="Gangashetty P."/>
            <person name="Hamidou F."/>
            <person name="Sanogo M.D."/>
            <person name="Zwaenepoel A."/>
            <person name="Wallace J."/>
            <person name="Van De Peer Y."/>
            <person name="Van Deynze A."/>
        </authorList>
    </citation>
    <scope>NUCLEOTIDE SEQUENCE</scope>
    <source>
        <tissue evidence="1">Leaves</tissue>
    </source>
</reference>
<name>A0A835AVP8_9POAL</name>
<dbReference type="AlphaFoldDB" id="A0A835AVP8"/>
<gene>
    <name evidence="1" type="ORF">HU200_048765</name>
</gene>
<keyword evidence="2" id="KW-1185">Reference proteome</keyword>
<accession>A0A835AVP8</accession>
<protein>
    <submittedName>
        <fullName evidence="1">Uncharacterized protein</fullName>
    </submittedName>
</protein>
<organism evidence="1 2">
    <name type="scientific">Digitaria exilis</name>
    <dbReference type="NCBI Taxonomy" id="1010633"/>
    <lineage>
        <taxon>Eukaryota</taxon>
        <taxon>Viridiplantae</taxon>
        <taxon>Streptophyta</taxon>
        <taxon>Embryophyta</taxon>
        <taxon>Tracheophyta</taxon>
        <taxon>Spermatophyta</taxon>
        <taxon>Magnoliopsida</taxon>
        <taxon>Liliopsida</taxon>
        <taxon>Poales</taxon>
        <taxon>Poaceae</taxon>
        <taxon>PACMAD clade</taxon>
        <taxon>Panicoideae</taxon>
        <taxon>Panicodae</taxon>
        <taxon>Paniceae</taxon>
        <taxon>Anthephorinae</taxon>
        <taxon>Digitaria</taxon>
    </lineage>
</organism>
<proteinExistence type="predicted"/>
<evidence type="ECO:0000313" key="1">
    <source>
        <dbReference type="EMBL" id="KAF8673215.1"/>
    </source>
</evidence>
<sequence length="50" mass="5654">MKVQGDLWIKFLFFFGGRSKMGRNTRKKIMLNSAYRNVGRHSLGCGTTSG</sequence>
<comment type="caution">
    <text evidence="1">The sequence shown here is derived from an EMBL/GenBank/DDBJ whole genome shotgun (WGS) entry which is preliminary data.</text>
</comment>